<dbReference type="Proteomes" id="UP000031561">
    <property type="component" value="Unassembled WGS sequence"/>
</dbReference>
<dbReference type="PROSITE" id="PS50112">
    <property type="entry name" value="PAS"/>
    <property type="match status" value="1"/>
</dbReference>
<dbReference type="SUPFAM" id="SSF55874">
    <property type="entry name" value="ATPase domain of HSP90 chaperone/DNA topoisomerase II/histidine kinase"/>
    <property type="match status" value="1"/>
</dbReference>
<dbReference type="SMART" id="SM00091">
    <property type="entry name" value="PAS"/>
    <property type="match status" value="1"/>
</dbReference>
<dbReference type="GO" id="GO:0016020">
    <property type="term" value="C:membrane"/>
    <property type="evidence" value="ECO:0007669"/>
    <property type="project" value="UniProtKB-SubCell"/>
</dbReference>
<dbReference type="GO" id="GO:0004673">
    <property type="term" value="F:protein histidine kinase activity"/>
    <property type="evidence" value="ECO:0007669"/>
    <property type="project" value="UniProtKB-EC"/>
</dbReference>
<evidence type="ECO:0000256" key="6">
    <source>
        <dbReference type="ARBA" id="ARBA00023012"/>
    </source>
</evidence>
<dbReference type="CDD" id="cd00082">
    <property type="entry name" value="HisKA"/>
    <property type="match status" value="1"/>
</dbReference>
<evidence type="ECO:0000256" key="7">
    <source>
        <dbReference type="ARBA" id="ARBA00023136"/>
    </source>
</evidence>
<dbReference type="InterPro" id="IPR036097">
    <property type="entry name" value="HisK_dim/P_sf"/>
</dbReference>
<evidence type="ECO:0000256" key="5">
    <source>
        <dbReference type="ARBA" id="ARBA00022777"/>
    </source>
</evidence>
<evidence type="ECO:0000259" key="9">
    <source>
        <dbReference type="PROSITE" id="PS50109"/>
    </source>
</evidence>
<evidence type="ECO:0000256" key="4">
    <source>
        <dbReference type="ARBA" id="ARBA00022679"/>
    </source>
</evidence>
<dbReference type="SMART" id="SM00388">
    <property type="entry name" value="HisKA"/>
    <property type="match status" value="1"/>
</dbReference>
<organism evidence="11 12">
    <name type="scientific">Lyngbya confervoides BDU141951</name>
    <dbReference type="NCBI Taxonomy" id="1574623"/>
    <lineage>
        <taxon>Bacteria</taxon>
        <taxon>Bacillati</taxon>
        <taxon>Cyanobacteriota</taxon>
        <taxon>Cyanophyceae</taxon>
        <taxon>Oscillatoriophycideae</taxon>
        <taxon>Oscillatoriales</taxon>
        <taxon>Microcoleaceae</taxon>
        <taxon>Lyngbya</taxon>
    </lineage>
</organism>
<keyword evidence="12" id="KW-1185">Reference proteome</keyword>
<dbReference type="Gene3D" id="1.10.287.130">
    <property type="match status" value="1"/>
</dbReference>
<evidence type="ECO:0000256" key="2">
    <source>
        <dbReference type="ARBA" id="ARBA00012438"/>
    </source>
</evidence>
<keyword evidence="7 8" id="KW-0472">Membrane</keyword>
<dbReference type="InterPro" id="IPR003661">
    <property type="entry name" value="HisK_dim/P_dom"/>
</dbReference>
<dbReference type="InterPro" id="IPR005467">
    <property type="entry name" value="His_kinase_dom"/>
</dbReference>
<dbReference type="PANTHER" id="PTHR42878">
    <property type="entry name" value="TWO-COMPONENT HISTIDINE KINASE"/>
    <property type="match status" value="1"/>
</dbReference>
<feature type="domain" description="Histidine kinase" evidence="9">
    <location>
        <begin position="342"/>
        <end position="553"/>
    </location>
</feature>
<evidence type="ECO:0000256" key="3">
    <source>
        <dbReference type="ARBA" id="ARBA00022553"/>
    </source>
</evidence>
<dbReference type="CDD" id="cd00130">
    <property type="entry name" value="PAS"/>
    <property type="match status" value="1"/>
</dbReference>
<dbReference type="InterPro" id="IPR035965">
    <property type="entry name" value="PAS-like_dom_sf"/>
</dbReference>
<dbReference type="InterPro" id="IPR036890">
    <property type="entry name" value="HATPase_C_sf"/>
</dbReference>
<dbReference type="InterPro" id="IPR004358">
    <property type="entry name" value="Sig_transdc_His_kin-like_C"/>
</dbReference>
<keyword evidence="5" id="KW-0418">Kinase</keyword>
<dbReference type="Pfam" id="PF13426">
    <property type="entry name" value="PAS_9"/>
    <property type="match status" value="1"/>
</dbReference>
<dbReference type="PROSITE" id="PS50109">
    <property type="entry name" value="HIS_KIN"/>
    <property type="match status" value="1"/>
</dbReference>
<evidence type="ECO:0000313" key="12">
    <source>
        <dbReference type="Proteomes" id="UP000031561"/>
    </source>
</evidence>
<keyword evidence="4" id="KW-0808">Transferase</keyword>
<feature type="domain" description="PAS" evidence="10">
    <location>
        <begin position="192"/>
        <end position="244"/>
    </location>
</feature>
<dbReference type="SUPFAM" id="SSF55785">
    <property type="entry name" value="PYP-like sensor domain (PAS domain)"/>
    <property type="match status" value="1"/>
</dbReference>
<comment type="caution">
    <text evidence="11">The sequence shown here is derived from an EMBL/GenBank/DDBJ whole genome shotgun (WGS) entry which is preliminary data.</text>
</comment>
<dbReference type="InterPro" id="IPR000014">
    <property type="entry name" value="PAS"/>
</dbReference>
<comment type="catalytic activity">
    <reaction evidence="1">
        <text>ATP + protein L-histidine = ADP + protein N-phospho-L-histidine.</text>
        <dbReference type="EC" id="2.7.13.3"/>
    </reaction>
</comment>
<dbReference type="EC" id="2.7.13.3" evidence="2"/>
<evidence type="ECO:0000313" key="11">
    <source>
        <dbReference type="EMBL" id="MCM1981575.1"/>
    </source>
</evidence>
<dbReference type="EMBL" id="JTHE03000013">
    <property type="protein sequence ID" value="MCM1981575.1"/>
    <property type="molecule type" value="Genomic_DNA"/>
</dbReference>
<reference evidence="11 12" key="1">
    <citation type="journal article" date="2015" name="Genome Announc.">
        <title>Draft Genome Sequence of Filamentous Marine Cyanobacterium Lyngbya confervoides Strain BDU141951.</title>
        <authorList>
            <person name="Chandrababunaidu M.M."/>
            <person name="Sen D."/>
            <person name="Tripathy S."/>
        </authorList>
    </citation>
    <scope>NUCLEOTIDE SEQUENCE [LARGE SCALE GENOMIC DNA]</scope>
    <source>
        <strain evidence="11 12">BDU141951</strain>
    </source>
</reference>
<dbReference type="NCBIfam" id="TIGR00229">
    <property type="entry name" value="sensory_box"/>
    <property type="match status" value="1"/>
</dbReference>
<keyword evidence="11" id="KW-0547">Nucleotide-binding</keyword>
<dbReference type="InterPro" id="IPR007891">
    <property type="entry name" value="CHASE3"/>
</dbReference>
<keyword evidence="8" id="KW-0812">Transmembrane</keyword>
<dbReference type="SMART" id="SM00387">
    <property type="entry name" value="HATPase_c"/>
    <property type="match status" value="1"/>
</dbReference>
<dbReference type="Gene3D" id="3.30.565.10">
    <property type="entry name" value="Histidine kinase-like ATPase, C-terminal domain"/>
    <property type="match status" value="1"/>
</dbReference>
<evidence type="ECO:0000256" key="8">
    <source>
        <dbReference type="SAM" id="Phobius"/>
    </source>
</evidence>
<keyword evidence="6" id="KW-0902">Two-component regulatory system</keyword>
<dbReference type="AlphaFoldDB" id="A0ABD4SZ04"/>
<dbReference type="GO" id="GO:0000160">
    <property type="term" value="P:phosphorelay signal transduction system"/>
    <property type="evidence" value="ECO:0007669"/>
    <property type="project" value="UniProtKB-KW"/>
</dbReference>
<accession>A0ABD4SZ04</accession>
<proteinExistence type="predicted"/>
<dbReference type="Gene3D" id="3.30.450.20">
    <property type="entry name" value="PAS domain"/>
    <property type="match status" value="1"/>
</dbReference>
<dbReference type="SUPFAM" id="SSF47384">
    <property type="entry name" value="Homodimeric domain of signal transducing histidine kinase"/>
    <property type="match status" value="1"/>
</dbReference>
<dbReference type="RefSeq" id="WP_250833231.1">
    <property type="nucleotide sequence ID" value="NZ_JTHE03000013.1"/>
</dbReference>
<gene>
    <name evidence="11" type="ORF">QQ91_0001855</name>
</gene>
<evidence type="ECO:0000256" key="1">
    <source>
        <dbReference type="ARBA" id="ARBA00000085"/>
    </source>
</evidence>
<keyword evidence="11" id="KW-0067">ATP-binding</keyword>
<dbReference type="GO" id="GO:0005524">
    <property type="term" value="F:ATP binding"/>
    <property type="evidence" value="ECO:0007669"/>
    <property type="project" value="UniProtKB-KW"/>
</dbReference>
<keyword evidence="3" id="KW-0597">Phosphoprotein</keyword>
<dbReference type="PRINTS" id="PR00344">
    <property type="entry name" value="BCTRLSENSOR"/>
</dbReference>
<dbReference type="Pfam" id="PF02518">
    <property type="entry name" value="HATPase_c"/>
    <property type="match status" value="1"/>
</dbReference>
<dbReference type="Pfam" id="PF00512">
    <property type="entry name" value="HisKA"/>
    <property type="match status" value="1"/>
</dbReference>
<protein>
    <recommendedName>
        <fullName evidence="2">histidine kinase</fullName>
        <ecNumber evidence="2">2.7.13.3</ecNumber>
    </recommendedName>
</protein>
<evidence type="ECO:0000259" key="10">
    <source>
        <dbReference type="PROSITE" id="PS50112"/>
    </source>
</evidence>
<feature type="transmembrane region" description="Helical" evidence="8">
    <location>
        <begin position="156"/>
        <end position="179"/>
    </location>
</feature>
<keyword evidence="8" id="KW-1133">Transmembrane helix</keyword>
<sequence>MSARSAEEWVDHTEIIIFKSNDLILSVTTLESRVRQLAILGRSPNLDQIQSTRQEVLAFSKVISREVQGNPAQQQRWQQVRQLTEIRLQLLETLAQELQVPIQESDRFAELAPLLAEGESAMAALRDAVSTFQREELMLLEIRQARLDQISQASNIIGWSLLIGSLASSFGAVYLFWVLDFERTEQDLQLSESQQLTQAIAASVVDGVIILNGLGEVETFNESALQMFGYQAHEVEGRPLKDFLEATPERPKPGGSPAANRRVLKTYGLRKSGETFTAAASCSLVKPNQQQLIIVRDITDQDLANKRLEGYARDLEQLNLALTTSNSALIERNQELDQFVYVAAHDLRSPLRAINSLSEWIEEDLSEILPETNRQQFHLLRSRVERMGALINGLASYAQIGRIKQRREPVEVGKLLTQIIRQQNYPADYSIVVHLPMPTLLAHAPYLEQVFTHLIDNAIKFHHQESGNITIRCQELPQSWEFLVIDDGPGIDPAFHDKVFQVLQTLQSRDEMESTGIGLAIVSKILTTVGGEVAIESTPGAGTTVRFLWPKASPREEDLPKGR</sequence>
<dbReference type="Pfam" id="PF05227">
    <property type="entry name" value="CHASE3"/>
    <property type="match status" value="1"/>
</dbReference>
<dbReference type="InterPro" id="IPR050351">
    <property type="entry name" value="BphY/WalK/GraS-like"/>
</dbReference>
<dbReference type="InterPro" id="IPR003594">
    <property type="entry name" value="HATPase_dom"/>
</dbReference>
<name>A0ABD4SZ04_9CYAN</name>
<dbReference type="PANTHER" id="PTHR42878:SF15">
    <property type="entry name" value="BACTERIOPHYTOCHROME"/>
    <property type="match status" value="1"/>
</dbReference>